<sequence>MSTAAGSCGHRSWSPLMAADRVPEKAVVPSLDPLADPGSTVDSHGAVLLTERGFAVRTVRGAVTALHGWIRPARGPSAPAHPNRCPAPRSAG</sequence>
<protein>
    <submittedName>
        <fullName evidence="2">Uncharacterized protein</fullName>
    </submittedName>
</protein>
<dbReference type="EMBL" id="CP099837">
    <property type="protein sequence ID" value="USY21282.1"/>
    <property type="molecule type" value="Genomic_DNA"/>
</dbReference>
<evidence type="ECO:0000313" key="3">
    <source>
        <dbReference type="Proteomes" id="UP001055940"/>
    </source>
</evidence>
<evidence type="ECO:0000313" key="2">
    <source>
        <dbReference type="EMBL" id="USY21282.1"/>
    </source>
</evidence>
<organism evidence="2 3">
    <name type="scientific">Nocardiopsis exhalans</name>
    <dbReference type="NCBI Taxonomy" id="163604"/>
    <lineage>
        <taxon>Bacteria</taxon>
        <taxon>Bacillati</taxon>
        <taxon>Actinomycetota</taxon>
        <taxon>Actinomycetes</taxon>
        <taxon>Streptosporangiales</taxon>
        <taxon>Nocardiopsidaceae</taxon>
        <taxon>Nocardiopsis</taxon>
    </lineage>
</organism>
<name>A0ABY5DDT4_9ACTN</name>
<keyword evidence="3" id="KW-1185">Reference proteome</keyword>
<feature type="region of interest" description="Disordered" evidence="1">
    <location>
        <begin position="72"/>
        <end position="92"/>
    </location>
</feature>
<evidence type="ECO:0000256" key="1">
    <source>
        <dbReference type="SAM" id="MobiDB-lite"/>
    </source>
</evidence>
<reference evidence="2" key="1">
    <citation type="submission" date="2022-06" db="EMBL/GenBank/DDBJ databases">
        <authorList>
            <person name="Ping M."/>
        </authorList>
    </citation>
    <scope>NUCLEOTIDE SEQUENCE</scope>
    <source>
        <strain evidence="2">JCM11759T</strain>
    </source>
</reference>
<dbReference type="Proteomes" id="UP001055940">
    <property type="component" value="Chromosome"/>
</dbReference>
<gene>
    <name evidence="2" type="ORF">NE857_06585</name>
</gene>
<accession>A0ABY5DDT4</accession>
<dbReference type="RefSeq" id="WP_254420202.1">
    <property type="nucleotide sequence ID" value="NZ_BAAAJB010000001.1"/>
</dbReference>
<proteinExistence type="predicted"/>